<evidence type="ECO:0000313" key="2">
    <source>
        <dbReference type="EMBL" id="SFT14924.1"/>
    </source>
</evidence>
<protein>
    <submittedName>
        <fullName evidence="2">Uncharacterized protein</fullName>
    </submittedName>
</protein>
<proteinExistence type="predicted"/>
<gene>
    <name evidence="2" type="ORF">SAMN04488050_11220</name>
</gene>
<keyword evidence="3" id="KW-1185">Reference proteome</keyword>
<organism evidence="2 3">
    <name type="scientific">Alloyangia pacifica</name>
    <dbReference type="NCBI Taxonomy" id="311180"/>
    <lineage>
        <taxon>Bacteria</taxon>
        <taxon>Pseudomonadati</taxon>
        <taxon>Pseudomonadota</taxon>
        <taxon>Alphaproteobacteria</taxon>
        <taxon>Rhodobacterales</taxon>
        <taxon>Roseobacteraceae</taxon>
        <taxon>Alloyangia</taxon>
    </lineage>
</organism>
<evidence type="ECO:0000256" key="1">
    <source>
        <dbReference type="SAM" id="MobiDB-lite"/>
    </source>
</evidence>
<dbReference type="AlphaFoldDB" id="A0A1I6VNC4"/>
<evidence type="ECO:0000313" key="3">
    <source>
        <dbReference type="Proteomes" id="UP000199392"/>
    </source>
</evidence>
<dbReference type="EMBL" id="FOZW01000012">
    <property type="protein sequence ID" value="SFT14924.1"/>
    <property type="molecule type" value="Genomic_DNA"/>
</dbReference>
<sequence>MYFSALARVGKILDRGNWSDRAFERALDFLEKFVERVADGGRNSHPKGHWGDRDSYRNDDQGDQHETSIEMEIGGTAEALGEHTLASAELQAEITDTEHASFAIGSGTFSAAAEGGAQYATTDAFCDVDGADFVFASTKTVTGKNWETTTTRVFAVDFAYLDMRNPLVITPECSYRVGSYKNVADGNVASVDFDVNVSGEHTNAEVQAGALAIEDIYSGSSIDATLAIG</sequence>
<feature type="region of interest" description="Disordered" evidence="1">
    <location>
        <begin position="41"/>
        <end position="63"/>
    </location>
</feature>
<dbReference type="RefSeq" id="WP_143187074.1">
    <property type="nucleotide sequence ID" value="NZ_FNCL01000012.1"/>
</dbReference>
<accession>A0A1I6VNC4</accession>
<reference evidence="3" key="1">
    <citation type="submission" date="2016-10" db="EMBL/GenBank/DDBJ databases">
        <authorList>
            <person name="Varghese N."/>
            <person name="Submissions S."/>
        </authorList>
    </citation>
    <scope>NUCLEOTIDE SEQUENCE [LARGE SCALE GENOMIC DNA]</scope>
    <source>
        <strain evidence="3">DSM 26894</strain>
    </source>
</reference>
<name>A0A1I6VNC4_9RHOB</name>
<feature type="compositionally biased region" description="Basic and acidic residues" evidence="1">
    <location>
        <begin position="49"/>
        <end position="63"/>
    </location>
</feature>
<dbReference type="Proteomes" id="UP000199392">
    <property type="component" value="Unassembled WGS sequence"/>
</dbReference>